<dbReference type="EMBL" id="CP016020">
    <property type="protein sequence ID" value="APH06030.1"/>
    <property type="molecule type" value="Genomic_DNA"/>
</dbReference>
<dbReference type="KEGG" id="bwh:A9C19_15505"/>
<accession>A0A1L3MUS1</accession>
<keyword evidence="3" id="KW-1185">Reference proteome</keyword>
<dbReference type="STRING" id="1547283.A9C19_15505"/>
<reference evidence="2 3" key="1">
    <citation type="journal article" date="2016" name="Sci. Rep.">
        <title>Complete genome sequence and transcriptomic analysis of a novel marine strain Bacillus weihaiensis reveals the mechanism of brown algae degradation.</title>
        <authorList>
            <person name="Zhu Y."/>
            <person name="Chen P."/>
            <person name="Bao Y."/>
            <person name="Men Y."/>
            <person name="Zeng Y."/>
            <person name="Yang J."/>
            <person name="Sun J."/>
            <person name="Sun Y."/>
        </authorList>
    </citation>
    <scope>NUCLEOTIDE SEQUENCE [LARGE SCALE GENOMIC DNA]</scope>
    <source>
        <strain evidence="2 3">Alg07</strain>
    </source>
</reference>
<gene>
    <name evidence="2" type="ORF">A9C19_15505</name>
</gene>
<keyword evidence="1" id="KW-0812">Transmembrane</keyword>
<sequence length="242" mass="27818">MMFFSLFPIILLLLFIFGIFRLNKGLSHMVIFQRMNVKWIVGTYLILLVAGAIVYFMLPFHAKTKDIVMDPKEINQLQEQSGALINAVLDGKDLANEHLRGVLKREKDILTYDKKELTITKNEEYGSIFVLIKKKETNDSTIEVTEYYTRSVISSIDLTDKEEAYQFKLVENQLVFDYPESSSITISKFAKEFPVAQFSGGDNMISFMDDSIDNVHSERAIYLEVPKDLEIIDPSESIIYVN</sequence>
<dbReference type="Proteomes" id="UP000181936">
    <property type="component" value="Chromosome"/>
</dbReference>
<dbReference type="OrthoDB" id="2842789at2"/>
<feature type="transmembrane region" description="Helical" evidence="1">
    <location>
        <begin position="37"/>
        <end position="58"/>
    </location>
</feature>
<name>A0A1L3MUS1_9BACI</name>
<proteinExistence type="predicted"/>
<evidence type="ECO:0000256" key="1">
    <source>
        <dbReference type="SAM" id="Phobius"/>
    </source>
</evidence>
<protein>
    <submittedName>
        <fullName evidence="2">Uncharacterized protein</fullName>
    </submittedName>
</protein>
<organism evidence="2 3">
    <name type="scientific">Bacillus weihaiensis</name>
    <dbReference type="NCBI Taxonomy" id="1547283"/>
    <lineage>
        <taxon>Bacteria</taxon>
        <taxon>Bacillati</taxon>
        <taxon>Bacillota</taxon>
        <taxon>Bacilli</taxon>
        <taxon>Bacillales</taxon>
        <taxon>Bacillaceae</taxon>
        <taxon>Bacillus</taxon>
    </lineage>
</organism>
<evidence type="ECO:0000313" key="2">
    <source>
        <dbReference type="EMBL" id="APH06030.1"/>
    </source>
</evidence>
<dbReference type="AlphaFoldDB" id="A0A1L3MUS1"/>
<evidence type="ECO:0000313" key="3">
    <source>
        <dbReference type="Proteomes" id="UP000181936"/>
    </source>
</evidence>
<keyword evidence="1" id="KW-1133">Transmembrane helix</keyword>
<keyword evidence="1" id="KW-0472">Membrane</keyword>
<dbReference type="RefSeq" id="WP_072580831.1">
    <property type="nucleotide sequence ID" value="NZ_CP016020.1"/>
</dbReference>